<protein>
    <submittedName>
        <fullName evidence="1">Uncharacterized protein</fullName>
    </submittedName>
</protein>
<reference evidence="1 2" key="1">
    <citation type="journal article" date="2023" name="Hortic Res">
        <title>The complete reference genome for grapevine (Vitis vinifera L.) genetics and breeding.</title>
        <authorList>
            <person name="Shi X."/>
            <person name="Cao S."/>
            <person name="Wang X."/>
            <person name="Huang S."/>
            <person name="Wang Y."/>
            <person name="Liu Z."/>
            <person name="Liu W."/>
            <person name="Leng X."/>
            <person name="Peng Y."/>
            <person name="Wang N."/>
            <person name="Wang Y."/>
            <person name="Ma Z."/>
            <person name="Xu X."/>
            <person name="Zhang F."/>
            <person name="Xue H."/>
            <person name="Zhong H."/>
            <person name="Wang Y."/>
            <person name="Zhang K."/>
            <person name="Velt A."/>
            <person name="Avia K."/>
            <person name="Holtgrawe D."/>
            <person name="Grimplet J."/>
            <person name="Matus J.T."/>
            <person name="Ware D."/>
            <person name="Wu X."/>
            <person name="Wang H."/>
            <person name="Liu C."/>
            <person name="Fang Y."/>
            <person name="Rustenholz C."/>
            <person name="Cheng Z."/>
            <person name="Xiao H."/>
            <person name="Zhou Y."/>
        </authorList>
    </citation>
    <scope>NUCLEOTIDE SEQUENCE [LARGE SCALE GENOMIC DNA]</scope>
    <source>
        <strain evidence="2">cv. Pinot noir / PN40024</strain>
        <tissue evidence="1">Leaf</tissue>
    </source>
</reference>
<organism evidence="1 2">
    <name type="scientific">Vitis vinifera</name>
    <name type="common">Grape</name>
    <dbReference type="NCBI Taxonomy" id="29760"/>
    <lineage>
        <taxon>Eukaryota</taxon>
        <taxon>Viridiplantae</taxon>
        <taxon>Streptophyta</taxon>
        <taxon>Embryophyta</taxon>
        <taxon>Tracheophyta</taxon>
        <taxon>Spermatophyta</taxon>
        <taxon>Magnoliopsida</taxon>
        <taxon>eudicotyledons</taxon>
        <taxon>Gunneridae</taxon>
        <taxon>Pentapetalae</taxon>
        <taxon>rosids</taxon>
        <taxon>Vitales</taxon>
        <taxon>Vitaceae</taxon>
        <taxon>Viteae</taxon>
        <taxon>Vitis</taxon>
    </lineage>
</organism>
<sequence length="130" mass="14148">MQILNPSKLTKCILQVIPLLFHISNSLPSASSHHQWRASRAWNHEEFPFLLSGEDAHGHDFYLFFLVSELGLVTPIGAGVGMDPDVGEVVDRNEACSLGHLGYGFRLHPVAPSLPTNLKSSSQSAISSSL</sequence>
<evidence type="ECO:0000313" key="1">
    <source>
        <dbReference type="EMBL" id="WKA10740.1"/>
    </source>
</evidence>
<name>A0ABY9DVS6_VITVI</name>
<dbReference type="EMBL" id="CP126665">
    <property type="protein sequence ID" value="WKA10740.1"/>
    <property type="molecule type" value="Genomic_DNA"/>
</dbReference>
<proteinExistence type="predicted"/>
<gene>
    <name evidence="1" type="ORF">VitviT2T_028297</name>
</gene>
<evidence type="ECO:0000313" key="2">
    <source>
        <dbReference type="Proteomes" id="UP001227230"/>
    </source>
</evidence>
<accession>A0ABY9DVS6</accession>
<keyword evidence="2" id="KW-1185">Reference proteome</keyword>
<dbReference type="Proteomes" id="UP001227230">
    <property type="component" value="Chromosome 18"/>
</dbReference>